<accession>A0A0A1ZAM3</accession>
<dbReference type="Proteomes" id="UP000030598">
    <property type="component" value="Unassembled WGS sequence"/>
</dbReference>
<protein>
    <submittedName>
        <fullName evidence="1">Uncharacterized protein</fullName>
    </submittedName>
</protein>
<comment type="caution">
    <text evidence="1">The sequence shown here is derived from an EMBL/GenBank/DDBJ whole genome shotgun (WGS) entry which is preliminary data.</text>
</comment>
<evidence type="ECO:0000313" key="2">
    <source>
        <dbReference type="Proteomes" id="UP000030598"/>
    </source>
</evidence>
<evidence type="ECO:0000313" key="1">
    <source>
        <dbReference type="EMBL" id="KGF85348.1"/>
    </source>
</evidence>
<sequence length="46" mass="4995">MTPFISSCKPLIVKETPVRDSNFFKKELPGPDNAVAASVFGKSIVK</sequence>
<name>A0A0A1ZAM3_PROMR</name>
<dbReference type="STRING" id="59925.EU91_1449"/>
<gene>
    <name evidence="1" type="ORF">EU91_1449</name>
</gene>
<organism evidence="1 2">
    <name type="scientific">Prochlorococcus marinus str. GP2</name>
    <dbReference type="NCBI Taxonomy" id="59925"/>
    <lineage>
        <taxon>Bacteria</taxon>
        <taxon>Bacillati</taxon>
        <taxon>Cyanobacteriota</taxon>
        <taxon>Cyanophyceae</taxon>
        <taxon>Synechococcales</taxon>
        <taxon>Prochlorococcaceae</taxon>
        <taxon>Prochlorococcus</taxon>
    </lineage>
</organism>
<reference evidence="2" key="1">
    <citation type="journal article" date="2014" name="Sci. Data">
        <title>Genomes of diverse isolates of the marine cyanobacterium Prochlorococcus.</title>
        <authorList>
            <person name="Biller S."/>
            <person name="Berube P."/>
            <person name="Thompson J."/>
            <person name="Kelly L."/>
            <person name="Roggensack S."/>
            <person name="Awad L."/>
            <person name="Roache-Johnson K."/>
            <person name="Ding H."/>
            <person name="Giovannoni S.J."/>
            <person name="Moore L.R."/>
            <person name="Chisholm S.W."/>
        </authorList>
    </citation>
    <scope>NUCLEOTIDE SEQUENCE [LARGE SCALE GENOMIC DNA]</scope>
    <source>
        <strain evidence="2">GP2</strain>
    </source>
</reference>
<dbReference type="EMBL" id="JNAH01000008">
    <property type="protein sequence ID" value="KGF85348.1"/>
    <property type="molecule type" value="Genomic_DNA"/>
</dbReference>
<dbReference type="AlphaFoldDB" id="A0A0A1ZAM3"/>
<proteinExistence type="predicted"/>